<gene>
    <name evidence="1" type="ORF">HPB50_006186</name>
</gene>
<evidence type="ECO:0000313" key="1">
    <source>
        <dbReference type="EMBL" id="KAH6932461.1"/>
    </source>
</evidence>
<name>A0ACB7SBW9_HYAAI</name>
<organism evidence="1 2">
    <name type="scientific">Hyalomma asiaticum</name>
    <name type="common">Tick</name>
    <dbReference type="NCBI Taxonomy" id="266040"/>
    <lineage>
        <taxon>Eukaryota</taxon>
        <taxon>Metazoa</taxon>
        <taxon>Ecdysozoa</taxon>
        <taxon>Arthropoda</taxon>
        <taxon>Chelicerata</taxon>
        <taxon>Arachnida</taxon>
        <taxon>Acari</taxon>
        <taxon>Parasitiformes</taxon>
        <taxon>Ixodida</taxon>
        <taxon>Ixodoidea</taxon>
        <taxon>Ixodidae</taxon>
        <taxon>Hyalomminae</taxon>
        <taxon>Hyalomma</taxon>
    </lineage>
</organism>
<reference evidence="1" key="1">
    <citation type="submission" date="2020-05" db="EMBL/GenBank/DDBJ databases">
        <title>Large-scale comparative analyses of tick genomes elucidate their genetic diversity and vector capacities.</title>
        <authorList>
            <person name="Jia N."/>
            <person name="Wang J."/>
            <person name="Shi W."/>
            <person name="Du L."/>
            <person name="Sun Y."/>
            <person name="Zhan W."/>
            <person name="Jiang J."/>
            <person name="Wang Q."/>
            <person name="Zhang B."/>
            <person name="Ji P."/>
            <person name="Sakyi L.B."/>
            <person name="Cui X."/>
            <person name="Yuan T."/>
            <person name="Jiang B."/>
            <person name="Yang W."/>
            <person name="Lam T.T.-Y."/>
            <person name="Chang Q."/>
            <person name="Ding S."/>
            <person name="Wang X."/>
            <person name="Zhu J."/>
            <person name="Ruan X."/>
            <person name="Zhao L."/>
            <person name="Wei J."/>
            <person name="Que T."/>
            <person name="Du C."/>
            <person name="Cheng J."/>
            <person name="Dai P."/>
            <person name="Han X."/>
            <person name="Huang E."/>
            <person name="Gao Y."/>
            <person name="Liu J."/>
            <person name="Shao H."/>
            <person name="Ye R."/>
            <person name="Li L."/>
            <person name="Wei W."/>
            <person name="Wang X."/>
            <person name="Wang C."/>
            <person name="Yang T."/>
            <person name="Huo Q."/>
            <person name="Li W."/>
            <person name="Guo W."/>
            <person name="Chen H."/>
            <person name="Zhou L."/>
            <person name="Ni X."/>
            <person name="Tian J."/>
            <person name="Zhou Y."/>
            <person name="Sheng Y."/>
            <person name="Liu T."/>
            <person name="Pan Y."/>
            <person name="Xia L."/>
            <person name="Li J."/>
            <person name="Zhao F."/>
            <person name="Cao W."/>
        </authorList>
    </citation>
    <scope>NUCLEOTIDE SEQUENCE</scope>
    <source>
        <strain evidence="1">Hyas-2018</strain>
    </source>
</reference>
<dbReference type="EMBL" id="CM023484">
    <property type="protein sequence ID" value="KAH6932461.1"/>
    <property type="molecule type" value="Genomic_DNA"/>
</dbReference>
<protein>
    <submittedName>
        <fullName evidence="1">Uncharacterized protein</fullName>
    </submittedName>
</protein>
<evidence type="ECO:0000313" key="2">
    <source>
        <dbReference type="Proteomes" id="UP000821845"/>
    </source>
</evidence>
<proteinExistence type="predicted"/>
<dbReference type="Proteomes" id="UP000821845">
    <property type="component" value="Chromosome 4"/>
</dbReference>
<comment type="caution">
    <text evidence="1">The sequence shown here is derived from an EMBL/GenBank/DDBJ whole genome shotgun (WGS) entry which is preliminary data.</text>
</comment>
<keyword evidence="2" id="KW-1185">Reference proteome</keyword>
<accession>A0ACB7SBW9</accession>
<sequence>MTTKKDFGKLYQNATESPFTEPLDSANICCDRVKQDSEESQDVVCDDCEINYPGDCPVHGPLTHIKDTHVHTATGNAVVEGRPVALSNWMRYVNTASRGQQHNLVAFERAGALYYRTCRAVGAFEELLLLNESVDFRISNASGSPRRESLLHSEVIYSCGKCGDCFSSRGSLTRHDRYHHADRPLGVYTCSQCDYSTNRRSNLEQHVMTHTGERPYVCEICQKDFTWRSDLNIHLLTHTKERPYECPDCGERFNCPSHLLRHRKMHSNDSRPHACPHCGKCYARKDYLKVHVRTHMKDKQHECQECGRKFVDPSNARHHYQFVHAKQYPFSCPHCSKGFASRRDVRRHVLARHDGEEE</sequence>